<dbReference type="EMBL" id="JAXCGZ010004224">
    <property type="protein sequence ID" value="KAK7082059.1"/>
    <property type="molecule type" value="Genomic_DNA"/>
</dbReference>
<evidence type="ECO:0000313" key="3">
    <source>
        <dbReference type="Proteomes" id="UP001381693"/>
    </source>
</evidence>
<organism evidence="2 3">
    <name type="scientific">Halocaridina rubra</name>
    <name type="common">Hawaiian red shrimp</name>
    <dbReference type="NCBI Taxonomy" id="373956"/>
    <lineage>
        <taxon>Eukaryota</taxon>
        <taxon>Metazoa</taxon>
        <taxon>Ecdysozoa</taxon>
        <taxon>Arthropoda</taxon>
        <taxon>Crustacea</taxon>
        <taxon>Multicrustacea</taxon>
        <taxon>Malacostraca</taxon>
        <taxon>Eumalacostraca</taxon>
        <taxon>Eucarida</taxon>
        <taxon>Decapoda</taxon>
        <taxon>Pleocyemata</taxon>
        <taxon>Caridea</taxon>
        <taxon>Atyoidea</taxon>
        <taxon>Atyidae</taxon>
        <taxon>Halocaridina</taxon>
    </lineage>
</organism>
<dbReference type="Proteomes" id="UP001381693">
    <property type="component" value="Unassembled WGS sequence"/>
</dbReference>
<protein>
    <submittedName>
        <fullName evidence="2">Uncharacterized protein</fullName>
    </submittedName>
</protein>
<dbReference type="AlphaFoldDB" id="A0AAN9ABW7"/>
<comment type="caution">
    <text evidence="2">The sequence shown here is derived from an EMBL/GenBank/DDBJ whole genome shotgun (WGS) entry which is preliminary data.</text>
</comment>
<name>A0AAN9ABW7_HALRR</name>
<accession>A0AAN9ABW7</accession>
<proteinExistence type="predicted"/>
<evidence type="ECO:0000313" key="2">
    <source>
        <dbReference type="EMBL" id="KAK7082059.1"/>
    </source>
</evidence>
<keyword evidence="1" id="KW-0175">Coiled coil</keyword>
<reference evidence="2 3" key="1">
    <citation type="submission" date="2023-11" db="EMBL/GenBank/DDBJ databases">
        <title>Halocaridina rubra genome assembly.</title>
        <authorList>
            <person name="Smith C."/>
        </authorList>
    </citation>
    <scope>NUCLEOTIDE SEQUENCE [LARGE SCALE GENOMIC DNA]</scope>
    <source>
        <strain evidence="2">EP-1</strain>
        <tissue evidence="2">Whole</tissue>
    </source>
</reference>
<keyword evidence="3" id="KW-1185">Reference proteome</keyword>
<feature type="non-terminal residue" evidence="2">
    <location>
        <position position="1"/>
    </location>
</feature>
<evidence type="ECO:0000256" key="1">
    <source>
        <dbReference type="SAM" id="Coils"/>
    </source>
</evidence>
<gene>
    <name evidence="2" type="ORF">SK128_006284</name>
</gene>
<sequence length="91" mass="10407">VLQDFQKGQVREIAEATERTRRQLEEEREGSKLLTVQITNLNKQLVEVQTALAAASRLGEQLDRKEQMICTLKSQGNLSHCILHCRCPYLV</sequence>
<feature type="coiled-coil region" evidence="1">
    <location>
        <begin position="7"/>
        <end position="58"/>
    </location>
</feature>